<sequence>MTLAGTKGVPRAEREQQIIDVATAEFAERGYANASLVEIAAAAGISKPLIYTYFGSRDGLHAACVQRAGEQLVAAVTAAQQVQGTPQRALATLTAIVEALDGGTEKWRVLYDFTPPKPSAAYDRTRHYQQALNALGSEGVAEVLSERSGPMSAESHSLLLACWFSVVSAVIDWWTEHPDLTAAEITHHCHQLVTAIQNPV</sequence>
<reference evidence="6 7" key="1">
    <citation type="submission" date="2017-05" db="EMBL/GenBank/DDBJ databases">
        <title>Biotechnological potential of actinobacteria isolated from South African environments.</title>
        <authorList>
            <person name="Le Roes-Hill M."/>
            <person name="Prins A."/>
            <person name="Durrell K.A."/>
        </authorList>
    </citation>
    <scope>NUCLEOTIDE SEQUENCE [LARGE SCALE GENOMIC DNA]</scope>
    <source>
        <strain evidence="6">BS2</strain>
    </source>
</reference>
<dbReference type="Gene3D" id="1.10.357.10">
    <property type="entry name" value="Tetracycline Repressor, domain 2"/>
    <property type="match status" value="1"/>
</dbReference>
<dbReference type="GO" id="GO:0003700">
    <property type="term" value="F:DNA-binding transcription factor activity"/>
    <property type="evidence" value="ECO:0007669"/>
    <property type="project" value="TreeGrafter"/>
</dbReference>
<dbReference type="STRING" id="417102.CA982_07910"/>
<dbReference type="OrthoDB" id="3767959at2"/>
<keyword evidence="2 4" id="KW-0238">DNA-binding</keyword>
<keyword evidence="1" id="KW-0805">Transcription regulation</keyword>
<proteinExistence type="predicted"/>
<keyword evidence="7" id="KW-1185">Reference proteome</keyword>
<dbReference type="PROSITE" id="PS50977">
    <property type="entry name" value="HTH_TETR_2"/>
    <property type="match status" value="1"/>
</dbReference>
<protein>
    <submittedName>
        <fullName evidence="6">TetR family transcriptional regulator</fullName>
    </submittedName>
</protein>
<evidence type="ECO:0000256" key="4">
    <source>
        <dbReference type="PROSITE-ProRule" id="PRU00335"/>
    </source>
</evidence>
<dbReference type="PANTHER" id="PTHR30055:SF158">
    <property type="entry name" value="POSSIBLE TRANSCRIPTIONAL REGULATORY PROTEIN (PROBABLY TETR-FAMILY)"/>
    <property type="match status" value="1"/>
</dbReference>
<keyword evidence="3" id="KW-0804">Transcription</keyword>
<dbReference type="PRINTS" id="PR00455">
    <property type="entry name" value="HTHTETR"/>
</dbReference>
<dbReference type="SUPFAM" id="SSF46689">
    <property type="entry name" value="Homeodomain-like"/>
    <property type="match status" value="1"/>
</dbReference>
<feature type="domain" description="HTH tetR-type" evidence="5">
    <location>
        <begin position="12"/>
        <end position="72"/>
    </location>
</feature>
<dbReference type="RefSeq" id="WP_086534790.1">
    <property type="nucleotide sequence ID" value="NZ_JBLKRZ010000011.1"/>
</dbReference>
<evidence type="ECO:0000259" key="5">
    <source>
        <dbReference type="PROSITE" id="PS50977"/>
    </source>
</evidence>
<dbReference type="Pfam" id="PF00440">
    <property type="entry name" value="TetR_N"/>
    <property type="match status" value="1"/>
</dbReference>
<dbReference type="InterPro" id="IPR050109">
    <property type="entry name" value="HTH-type_TetR-like_transc_reg"/>
</dbReference>
<name>A0A243QCA4_9ACTN</name>
<dbReference type="EMBL" id="NGFO01000007">
    <property type="protein sequence ID" value="OUC79376.1"/>
    <property type="molecule type" value="Genomic_DNA"/>
</dbReference>
<dbReference type="GO" id="GO:0000976">
    <property type="term" value="F:transcription cis-regulatory region binding"/>
    <property type="evidence" value="ECO:0007669"/>
    <property type="project" value="TreeGrafter"/>
</dbReference>
<dbReference type="InterPro" id="IPR009057">
    <property type="entry name" value="Homeodomain-like_sf"/>
</dbReference>
<dbReference type="InterPro" id="IPR001647">
    <property type="entry name" value="HTH_TetR"/>
</dbReference>
<dbReference type="Proteomes" id="UP000194632">
    <property type="component" value="Unassembled WGS sequence"/>
</dbReference>
<evidence type="ECO:0000256" key="2">
    <source>
        <dbReference type="ARBA" id="ARBA00023125"/>
    </source>
</evidence>
<accession>A0A243QCA4</accession>
<evidence type="ECO:0000256" key="3">
    <source>
        <dbReference type="ARBA" id="ARBA00023163"/>
    </source>
</evidence>
<dbReference type="PANTHER" id="PTHR30055">
    <property type="entry name" value="HTH-TYPE TRANSCRIPTIONAL REGULATOR RUTR"/>
    <property type="match status" value="1"/>
</dbReference>
<evidence type="ECO:0000256" key="1">
    <source>
        <dbReference type="ARBA" id="ARBA00023015"/>
    </source>
</evidence>
<dbReference type="AlphaFoldDB" id="A0A243QCA4"/>
<comment type="caution">
    <text evidence="6">The sequence shown here is derived from an EMBL/GenBank/DDBJ whole genome shotgun (WGS) entry which is preliminary data.</text>
</comment>
<dbReference type="GO" id="GO:0045892">
    <property type="term" value="P:negative regulation of DNA-templated transcription"/>
    <property type="evidence" value="ECO:0007669"/>
    <property type="project" value="UniProtKB-ARBA"/>
</dbReference>
<feature type="DNA-binding region" description="H-T-H motif" evidence="4">
    <location>
        <begin position="35"/>
        <end position="54"/>
    </location>
</feature>
<organism evidence="6 7">
    <name type="scientific">Gordonia lacunae</name>
    <dbReference type="NCBI Taxonomy" id="417102"/>
    <lineage>
        <taxon>Bacteria</taxon>
        <taxon>Bacillati</taxon>
        <taxon>Actinomycetota</taxon>
        <taxon>Actinomycetes</taxon>
        <taxon>Mycobacteriales</taxon>
        <taxon>Gordoniaceae</taxon>
        <taxon>Gordonia</taxon>
    </lineage>
</organism>
<dbReference type="FunFam" id="1.10.10.60:FF:000141">
    <property type="entry name" value="TetR family transcriptional regulator"/>
    <property type="match status" value="1"/>
</dbReference>
<evidence type="ECO:0000313" key="7">
    <source>
        <dbReference type="Proteomes" id="UP000194632"/>
    </source>
</evidence>
<evidence type="ECO:0000313" key="6">
    <source>
        <dbReference type="EMBL" id="OUC79376.1"/>
    </source>
</evidence>
<gene>
    <name evidence="6" type="ORF">CA982_07910</name>
</gene>